<dbReference type="OrthoDB" id="5988132at2759"/>
<dbReference type="AlphaFoldDB" id="G0P367"/>
<evidence type="ECO:0000313" key="4">
    <source>
        <dbReference type="Proteomes" id="UP000008068"/>
    </source>
</evidence>
<dbReference type="eggNOG" id="ENOG502QS0X">
    <property type="taxonomic scope" value="Eukaryota"/>
</dbReference>
<feature type="region of interest" description="Disordered" evidence="1">
    <location>
        <begin position="874"/>
        <end position="920"/>
    </location>
</feature>
<dbReference type="Proteomes" id="UP000008068">
    <property type="component" value="Unassembled WGS sequence"/>
</dbReference>
<keyword evidence="4" id="KW-1185">Reference proteome</keyword>
<name>G0P367_CAEBE</name>
<dbReference type="PANTHER" id="PTHR33845:SF1">
    <property type="entry name" value="C2H2-TYPE DOMAIN-CONTAINING PROTEIN"/>
    <property type="match status" value="1"/>
</dbReference>
<protein>
    <recommendedName>
        <fullName evidence="2">C2H2-type domain-containing protein</fullName>
    </recommendedName>
</protein>
<evidence type="ECO:0000256" key="1">
    <source>
        <dbReference type="SAM" id="MobiDB-lite"/>
    </source>
</evidence>
<dbReference type="EMBL" id="GL380037">
    <property type="protein sequence ID" value="EGT43856.1"/>
    <property type="molecule type" value="Genomic_DNA"/>
</dbReference>
<dbReference type="InParanoid" id="G0P367"/>
<organism evidence="4">
    <name type="scientific">Caenorhabditis brenneri</name>
    <name type="common">Nematode worm</name>
    <dbReference type="NCBI Taxonomy" id="135651"/>
    <lineage>
        <taxon>Eukaryota</taxon>
        <taxon>Metazoa</taxon>
        <taxon>Ecdysozoa</taxon>
        <taxon>Nematoda</taxon>
        <taxon>Chromadorea</taxon>
        <taxon>Rhabditida</taxon>
        <taxon>Rhabditina</taxon>
        <taxon>Rhabditomorpha</taxon>
        <taxon>Rhabditoidea</taxon>
        <taxon>Rhabditidae</taxon>
        <taxon>Peloderinae</taxon>
        <taxon>Caenorhabditis</taxon>
    </lineage>
</organism>
<dbReference type="PROSITE" id="PS00028">
    <property type="entry name" value="ZINC_FINGER_C2H2_1"/>
    <property type="match status" value="1"/>
</dbReference>
<dbReference type="HOGENOM" id="CLU_003061_0_0_1"/>
<sequence>MCYEHQQFVESLLSTAESPLKKAKVDAYDTDSDDGVCYPEQVYHQPTGHRTEPLQKSFFTFASRAGASRVCPLKPWDKLEQTTKERKASTARNLIETMLELMVPDNTDEFRQLVEHKFFEMEKWTTGSKKDLDEIMSEISVQYYAAEDKQNRIVILSLVANSVSYSNIETYIPDLTPYMYTKAKKFARRIRDTKLLSSIDKQQPTEKYNHLAVEALVEFITSPTVMIGLPFGIRKVKLSDGTKIEIPDSIRQQTATEIIEMYTKIIKAFDGLHQILDTWKNLQLFEVDTIKMMKSHLFEFAQYLRTDYRLHVKNYSRIADHCANFALSDPENPKLAASCLNGPQKHTHDVKCDRCEKGNTILDKIEAHAKELTNEETQLSALPISNDFDTNFLEKCQEDVLQIGLYRKDILEMKKHMLRAATTNMERQDIIGKLKDNEALITLDFAQKFLPKWHREKQSSYFGKKGISYHISHVAARIGDIYVQHSFVHIYEGSISQDSQVVVLTMAHFLKELKKVGIEKVFLRSDNAGAYHSASTIGSLHWLMAESGVKIGSYSFSEAQNGKSSSDRDANRVKRRVKDYINQGHDVTTSEEFFKALENNPPNGISVYQGSVIVSKEGETKWPGISKLNYFSMEDNGIRARRYGDIGEGILVEKSKLIPVKRTSKFFEAGFTATNIDSKNEREAVLKSLPTKFWYYPKCTKTSTCVKEDESISQEVEEDVSINPIGGLYVCPQNGCSASYLKITNLQNHILRGQHSITPERMTGLDYAMRIFSRKLEDAGDTNICPIVGQAVEKLKETNAEVKLQTGWALPEKQTRTPYGKNVITFLIECFNKGEVEKKPMNPVIVSGMMRVAKNADGSKRFAVHEMKTPAQITSYFSNESAKRKKASSQGSSTSPPATKPGPKHRRSSGSQNAQDAMGKSVEEFEDFIEDQEVHFEAGLNRYMDSAKFWTESDEFMNAIISKKKEIFIGTS</sequence>
<dbReference type="OMA" id="HIGREEN"/>
<dbReference type="STRING" id="135651.G0P367"/>
<dbReference type="PANTHER" id="PTHR33845">
    <property type="entry name" value="C2H2-TYPE DOMAIN-CONTAINING PROTEIN"/>
    <property type="match status" value="1"/>
</dbReference>
<dbReference type="InterPro" id="IPR013087">
    <property type="entry name" value="Znf_C2H2_type"/>
</dbReference>
<feature type="domain" description="C2H2-type" evidence="2">
    <location>
        <begin position="731"/>
        <end position="755"/>
    </location>
</feature>
<feature type="compositionally biased region" description="Polar residues" evidence="1">
    <location>
        <begin position="888"/>
        <end position="897"/>
    </location>
</feature>
<proteinExistence type="predicted"/>
<evidence type="ECO:0000259" key="2">
    <source>
        <dbReference type="PROSITE" id="PS00028"/>
    </source>
</evidence>
<reference evidence="4" key="1">
    <citation type="submission" date="2011-07" db="EMBL/GenBank/DDBJ databases">
        <authorList>
            <consortium name="Caenorhabditis brenneri Sequencing and Analysis Consortium"/>
            <person name="Wilson R.K."/>
        </authorList>
    </citation>
    <scope>NUCLEOTIDE SEQUENCE [LARGE SCALE GENOMIC DNA]</scope>
    <source>
        <strain evidence="4">PB2801</strain>
    </source>
</reference>
<gene>
    <name evidence="3" type="ORF">CAEBREN_10292</name>
</gene>
<accession>G0P367</accession>
<evidence type="ECO:0000313" key="3">
    <source>
        <dbReference type="EMBL" id="EGT43856.1"/>
    </source>
</evidence>